<proteinExistence type="predicted"/>
<feature type="chain" id="PRO_5038429352" evidence="1">
    <location>
        <begin position="23"/>
        <end position="410"/>
    </location>
</feature>
<dbReference type="PIRSF" id="PIRSF029172">
    <property type="entry name" value="UCP029172_ABC_sbc_YnjB"/>
    <property type="match status" value="1"/>
</dbReference>
<feature type="signal peptide" evidence="1">
    <location>
        <begin position="1"/>
        <end position="22"/>
    </location>
</feature>
<sequence>MKKSGLAGFIVLILLLSACNQGQTQQSNPNDLSWDEIKQQADGTTVNIHMWGGDEGINQYMDEWVAPRLKEQYNITLERVPMDTQNILQKLQSEKQAGKKDGTIDIVWVNGENFKNAKENDLLYGPFRDQLPNFNDYYDQDSLAFQYDFGTPTEGYEAPWGKVQFVFQYDSNKISNPPKSFDELQTWIKENPGKFTYPNADDFSGNAFLRQLLYATVEDPKEIIEEPFSKEYASKKAEPMWEYLNTIKPDLWRNGEHYPASLTELDRLYSQGDIWMTMGYNEARAEHLIEQGVFPASTRSFVMEPGSLGNTHFLAIPFNSSNKPGAMAAINFLLSPDAQYKKLEPTYWGDNTPISVDRLPEEQKKKFDSLNRGETVLSTEKLENSFLPEADSGYVEWIKENWKDEIIRNK</sequence>
<dbReference type="RefSeq" id="WP_160850029.1">
    <property type="nucleotide sequence ID" value="NZ_WMEQ01000013.1"/>
</dbReference>
<name>A0A6I4ZY70_9BACI</name>
<keyword evidence="1" id="KW-0732">Signal</keyword>
<dbReference type="AlphaFoldDB" id="A0A6I4ZY70"/>
<dbReference type="OrthoDB" id="3239593at2"/>
<dbReference type="SUPFAM" id="SSF53850">
    <property type="entry name" value="Periplasmic binding protein-like II"/>
    <property type="match status" value="1"/>
</dbReference>
<evidence type="ECO:0000313" key="3">
    <source>
        <dbReference type="Proteomes" id="UP000468638"/>
    </source>
</evidence>
<accession>A0A6I4ZY70</accession>
<comment type="caution">
    <text evidence="2">The sequence shown here is derived from an EMBL/GenBank/DDBJ whole genome shotgun (WGS) entry which is preliminary data.</text>
</comment>
<dbReference type="Pfam" id="PF13416">
    <property type="entry name" value="SBP_bac_8"/>
    <property type="match status" value="1"/>
</dbReference>
<dbReference type="Proteomes" id="UP000468638">
    <property type="component" value="Unassembled WGS sequence"/>
</dbReference>
<dbReference type="PANTHER" id="PTHR42779">
    <property type="entry name" value="PROTEIN YNJB"/>
    <property type="match status" value="1"/>
</dbReference>
<protein>
    <submittedName>
        <fullName evidence="2">ABC transporter substrate-binding protein</fullName>
    </submittedName>
</protein>
<dbReference type="Gene3D" id="3.40.190.10">
    <property type="entry name" value="Periplasmic binding protein-like II"/>
    <property type="match status" value="2"/>
</dbReference>
<evidence type="ECO:0000313" key="2">
    <source>
        <dbReference type="EMBL" id="MYL35038.1"/>
    </source>
</evidence>
<evidence type="ECO:0000256" key="1">
    <source>
        <dbReference type="SAM" id="SignalP"/>
    </source>
</evidence>
<dbReference type="InterPro" id="IPR027020">
    <property type="entry name" value="YnjB"/>
</dbReference>
<dbReference type="InterPro" id="IPR006059">
    <property type="entry name" value="SBP"/>
</dbReference>
<dbReference type="EMBL" id="WMEQ01000013">
    <property type="protein sequence ID" value="MYL35038.1"/>
    <property type="molecule type" value="Genomic_DNA"/>
</dbReference>
<reference evidence="2 3" key="1">
    <citation type="submission" date="2019-11" db="EMBL/GenBank/DDBJ databases">
        <title>Genome sequences of 17 halophilic strains isolated from different environments.</title>
        <authorList>
            <person name="Furrow R.E."/>
        </authorList>
    </citation>
    <scope>NUCLEOTIDE SEQUENCE [LARGE SCALE GENOMIC DNA]</scope>
    <source>
        <strain evidence="2 3">22514_16_FS</strain>
    </source>
</reference>
<organism evidence="2 3">
    <name type="scientific">Pontibacillus yanchengensis</name>
    <dbReference type="NCBI Taxonomy" id="462910"/>
    <lineage>
        <taxon>Bacteria</taxon>
        <taxon>Bacillati</taxon>
        <taxon>Bacillota</taxon>
        <taxon>Bacilli</taxon>
        <taxon>Bacillales</taxon>
        <taxon>Bacillaceae</taxon>
        <taxon>Pontibacillus</taxon>
    </lineage>
</organism>
<dbReference type="PANTHER" id="PTHR42779:SF1">
    <property type="entry name" value="PROTEIN YNJB"/>
    <property type="match status" value="1"/>
</dbReference>
<dbReference type="NCBIfam" id="NF008633">
    <property type="entry name" value="PRK11622.1"/>
    <property type="match status" value="1"/>
</dbReference>
<dbReference type="PROSITE" id="PS51257">
    <property type="entry name" value="PROKAR_LIPOPROTEIN"/>
    <property type="match status" value="1"/>
</dbReference>
<gene>
    <name evidence="2" type="ORF">GLW05_15755</name>
</gene>